<feature type="transmembrane region" description="Helical" evidence="1">
    <location>
        <begin position="44"/>
        <end position="62"/>
    </location>
</feature>
<dbReference type="Proteomes" id="UP001157156">
    <property type="component" value="Unassembled WGS sequence"/>
</dbReference>
<proteinExistence type="predicted"/>
<feature type="transmembrane region" description="Helical" evidence="1">
    <location>
        <begin position="82"/>
        <end position="110"/>
    </location>
</feature>
<organism evidence="4 5">
    <name type="scientific">Vibrio algivorus</name>
    <dbReference type="NCBI Taxonomy" id="1667024"/>
    <lineage>
        <taxon>Bacteria</taxon>
        <taxon>Pseudomonadati</taxon>
        <taxon>Pseudomonadota</taxon>
        <taxon>Gammaproteobacteria</taxon>
        <taxon>Vibrionales</taxon>
        <taxon>Vibrionaceae</taxon>
        <taxon>Vibrio</taxon>
    </lineage>
</organism>
<keyword evidence="1" id="KW-0472">Membrane</keyword>
<keyword evidence="1" id="KW-1133">Transmembrane helix</keyword>
<reference evidence="6" key="2">
    <citation type="journal article" date="2019" name="Int. J. Syst. Evol. Microbiol.">
        <title>The Global Catalogue of Microorganisms (GCM) 10K type strain sequencing project: providing services to taxonomists for standard genome sequencing and annotation.</title>
        <authorList>
            <consortium name="The Broad Institute Genomics Platform"/>
            <consortium name="The Broad Institute Genome Sequencing Center for Infectious Disease"/>
            <person name="Wu L."/>
            <person name="Ma J."/>
        </authorList>
    </citation>
    <scope>NUCLEOTIDE SEQUENCE [LARGE SCALE GENOMIC DNA]</scope>
    <source>
        <strain evidence="6">NBRC 111146</strain>
    </source>
</reference>
<reference evidence="3" key="4">
    <citation type="submission" date="2023-01" db="EMBL/GenBank/DDBJ databases">
        <title>Draft genome sequence of Vibrio algivorus strain NBRC 111146.</title>
        <authorList>
            <person name="Sun Q."/>
            <person name="Mori K."/>
        </authorList>
    </citation>
    <scope>NUCLEOTIDE SEQUENCE</scope>
    <source>
        <strain evidence="3">NBRC 111146</strain>
    </source>
</reference>
<evidence type="ECO:0000313" key="3">
    <source>
        <dbReference type="EMBL" id="GLT13826.1"/>
    </source>
</evidence>
<dbReference type="EMBL" id="VMKJ01000010">
    <property type="protein sequence ID" value="TVO37416.1"/>
    <property type="molecule type" value="Genomic_DNA"/>
</dbReference>
<evidence type="ECO:0000259" key="2">
    <source>
        <dbReference type="Pfam" id="PF07331"/>
    </source>
</evidence>
<evidence type="ECO:0000313" key="6">
    <source>
        <dbReference type="Proteomes" id="UP001157156"/>
    </source>
</evidence>
<evidence type="ECO:0000313" key="5">
    <source>
        <dbReference type="Proteomes" id="UP000319828"/>
    </source>
</evidence>
<comment type="caution">
    <text evidence="4">The sequence shown here is derived from an EMBL/GenBank/DDBJ whole genome shotgun (WGS) entry which is preliminary data.</text>
</comment>
<sequence>MKDRNLIFPFLMILMSIGALIVISQFDKPMFQDASVDAKFFPRVISIGIIILSSVLIIQSIMKKSNEVLPPIFSKLSLFGIGFLALYTALIYFIGYLAASFIAFTGYLIVLKIKKPMYYVFSTIFVFFVYYLFSEIFFISLPQGVLF</sequence>
<dbReference type="OrthoDB" id="5904328at2"/>
<feature type="transmembrane region" description="Helical" evidence="1">
    <location>
        <begin position="6"/>
        <end position="23"/>
    </location>
</feature>
<keyword evidence="1" id="KW-0812">Transmembrane</keyword>
<reference evidence="3" key="1">
    <citation type="journal article" date="2014" name="Int. J. Syst. Evol. Microbiol.">
        <title>Complete genome of a new Firmicutes species belonging to the dominant human colonic microbiota ('Ruminococcus bicirculans') reveals two chromosomes and a selective capacity to utilize plant glucans.</title>
        <authorList>
            <consortium name="NISC Comparative Sequencing Program"/>
            <person name="Wegmann U."/>
            <person name="Louis P."/>
            <person name="Goesmann A."/>
            <person name="Henrissat B."/>
            <person name="Duncan S.H."/>
            <person name="Flint H.J."/>
        </authorList>
    </citation>
    <scope>NUCLEOTIDE SEQUENCE</scope>
    <source>
        <strain evidence="3">NBRC 111146</strain>
    </source>
</reference>
<evidence type="ECO:0000256" key="1">
    <source>
        <dbReference type="SAM" id="Phobius"/>
    </source>
</evidence>
<dbReference type="Pfam" id="PF07331">
    <property type="entry name" value="TctB"/>
    <property type="match status" value="1"/>
</dbReference>
<reference evidence="4 5" key="3">
    <citation type="submission" date="2019-07" db="EMBL/GenBank/DDBJ databases">
        <title>The draft genome sequence of Vibrio algivorus M1486.</title>
        <authorList>
            <person name="Meng X."/>
        </authorList>
    </citation>
    <scope>NUCLEOTIDE SEQUENCE [LARGE SCALE GENOMIC DNA]</scope>
    <source>
        <strain evidence="4 5">M1486</strain>
    </source>
</reference>
<keyword evidence="6" id="KW-1185">Reference proteome</keyword>
<dbReference type="InterPro" id="IPR009936">
    <property type="entry name" value="DUF1468"/>
</dbReference>
<feature type="transmembrane region" description="Helical" evidence="1">
    <location>
        <begin position="117"/>
        <end position="141"/>
    </location>
</feature>
<feature type="domain" description="DUF1468" evidence="2">
    <location>
        <begin position="10"/>
        <end position="142"/>
    </location>
</feature>
<dbReference type="RefSeq" id="WP_089124208.1">
    <property type="nucleotide sequence ID" value="NZ_BSPV01000003.1"/>
</dbReference>
<dbReference type="EMBL" id="BSPV01000003">
    <property type="protein sequence ID" value="GLT13826.1"/>
    <property type="molecule type" value="Genomic_DNA"/>
</dbReference>
<accession>A0A557P9T5</accession>
<evidence type="ECO:0000313" key="4">
    <source>
        <dbReference type="EMBL" id="TVO37416.1"/>
    </source>
</evidence>
<protein>
    <submittedName>
        <fullName evidence="4">Tripartite tricarboxylate transporter TctB family protein</fullName>
    </submittedName>
</protein>
<dbReference type="AlphaFoldDB" id="A0A557P9T5"/>
<gene>
    <name evidence="4" type="ORF">FOF44_07350</name>
    <name evidence="3" type="ORF">GCM10007931_08000</name>
</gene>
<dbReference type="Proteomes" id="UP000319828">
    <property type="component" value="Unassembled WGS sequence"/>
</dbReference>
<name>A0A557P9T5_9VIBR</name>